<evidence type="ECO:0000256" key="6">
    <source>
        <dbReference type="PROSITE-ProRule" id="PRU10141"/>
    </source>
</evidence>
<dbReference type="Pfam" id="PF00069">
    <property type="entry name" value="Pkinase"/>
    <property type="match status" value="1"/>
</dbReference>
<dbReference type="GO" id="GO:0005952">
    <property type="term" value="C:cAMP-dependent protein kinase complex"/>
    <property type="evidence" value="ECO:0007669"/>
    <property type="project" value="TreeGrafter"/>
</dbReference>
<dbReference type="GO" id="GO:0007476">
    <property type="term" value="P:imaginal disc-derived wing morphogenesis"/>
    <property type="evidence" value="ECO:0007669"/>
    <property type="project" value="UniProtKB-ARBA"/>
</dbReference>
<dbReference type="SUPFAM" id="SSF56112">
    <property type="entry name" value="Protein kinase-like (PK-like)"/>
    <property type="match status" value="1"/>
</dbReference>
<dbReference type="Proteomes" id="UP001353858">
    <property type="component" value="Unassembled WGS sequence"/>
</dbReference>
<evidence type="ECO:0000256" key="5">
    <source>
        <dbReference type="ARBA" id="ARBA00022840"/>
    </source>
</evidence>
<dbReference type="PROSITE" id="PS51285">
    <property type="entry name" value="AGC_KINASE_CTER"/>
    <property type="match status" value="1"/>
</dbReference>
<organism evidence="10 11">
    <name type="scientific">Aquatica leii</name>
    <dbReference type="NCBI Taxonomy" id="1421715"/>
    <lineage>
        <taxon>Eukaryota</taxon>
        <taxon>Metazoa</taxon>
        <taxon>Ecdysozoa</taxon>
        <taxon>Arthropoda</taxon>
        <taxon>Hexapoda</taxon>
        <taxon>Insecta</taxon>
        <taxon>Pterygota</taxon>
        <taxon>Neoptera</taxon>
        <taxon>Endopterygota</taxon>
        <taxon>Coleoptera</taxon>
        <taxon>Polyphaga</taxon>
        <taxon>Elateriformia</taxon>
        <taxon>Elateroidea</taxon>
        <taxon>Lampyridae</taxon>
        <taxon>Luciolinae</taxon>
        <taxon>Aquatica</taxon>
    </lineage>
</organism>
<dbReference type="InterPro" id="IPR000961">
    <property type="entry name" value="AGC-kinase_C"/>
</dbReference>
<keyword evidence="3 6" id="KW-0547">Nucleotide-binding</keyword>
<keyword evidence="1 7" id="KW-0723">Serine/threonine-protein kinase</keyword>
<proteinExistence type="inferred from homology"/>
<dbReference type="GO" id="GO:0005634">
    <property type="term" value="C:nucleus"/>
    <property type="evidence" value="ECO:0007669"/>
    <property type="project" value="TreeGrafter"/>
</dbReference>
<dbReference type="SMART" id="SM00220">
    <property type="entry name" value="S_TKc"/>
    <property type="match status" value="1"/>
</dbReference>
<evidence type="ECO:0000256" key="2">
    <source>
        <dbReference type="ARBA" id="ARBA00022679"/>
    </source>
</evidence>
<dbReference type="FunFam" id="1.10.510.10:FF:000005">
    <property type="entry name" value="cAMP-dependent protein kinase catalytic subunit alpha"/>
    <property type="match status" value="1"/>
</dbReference>
<reference evidence="11" key="1">
    <citation type="submission" date="2023-01" db="EMBL/GenBank/DDBJ databases">
        <title>Key to firefly adult light organ development and bioluminescence: homeobox transcription factors regulate luciferase expression and transportation to peroxisome.</title>
        <authorList>
            <person name="Fu X."/>
        </authorList>
    </citation>
    <scope>NUCLEOTIDE SEQUENCE [LARGE SCALE GENOMIC DNA]</scope>
</reference>
<dbReference type="PROSITE" id="PS00108">
    <property type="entry name" value="PROTEIN_KINASE_ST"/>
    <property type="match status" value="1"/>
</dbReference>
<feature type="domain" description="AGC-kinase C-terminal" evidence="9">
    <location>
        <begin position="327"/>
        <end position="379"/>
    </location>
</feature>
<evidence type="ECO:0000313" key="10">
    <source>
        <dbReference type="EMBL" id="KAK4879563.1"/>
    </source>
</evidence>
<evidence type="ECO:0000256" key="7">
    <source>
        <dbReference type="RuleBase" id="RU000304"/>
    </source>
</evidence>
<evidence type="ECO:0000313" key="11">
    <source>
        <dbReference type="Proteomes" id="UP001353858"/>
    </source>
</evidence>
<gene>
    <name evidence="10" type="ORF">RN001_007709</name>
</gene>
<keyword evidence="11" id="KW-1185">Reference proteome</keyword>
<dbReference type="PROSITE" id="PS00107">
    <property type="entry name" value="PROTEIN_KINASE_ATP"/>
    <property type="match status" value="1"/>
</dbReference>
<keyword evidence="2" id="KW-0808">Transferase</keyword>
<sequence length="379" mass="44814">MYNFQNINDQFARALSMVKVEDVEYQNILQKLKEEFDEKWNKKPLIKNVMTIDDFERYRTLGTGSFGRVILAKEKTTNKYFAIKVLDKARIVKLKQVQHTIYEKHILMSINFPFVVFMEYSFKDNSYIYFVLPFVSGGEMFTHLRRLVTHRINVSNLLLVLFRKRKFDEGLSRFYAAQVLLTLEYLHRLDLVYRDLKPENILIDCDGYLRVTDFGFCKMVKGRTWTLCGTPEYLAPEIILCKGYGQSADWWSFGVLIYEMSAGYPPFYSHDSMKIYEKIVSGKFKFAQHFTTELKDLLRNILQIDLSRRYGNLKNGANDIKTHKWFRDVNWLSIYHRKVPPPFKPTCKNPGDSSNFETYDEEPLKVASLDQYSKEFEDL</sequence>
<dbReference type="FunFam" id="3.30.200.20:FF:000042">
    <property type="entry name" value="Aurora kinase A"/>
    <property type="match status" value="1"/>
</dbReference>
<keyword evidence="5 6" id="KW-0067">ATP-binding</keyword>
<dbReference type="GO" id="GO:0004691">
    <property type="term" value="F:cAMP-dependent protein kinase activity"/>
    <property type="evidence" value="ECO:0007669"/>
    <property type="project" value="TreeGrafter"/>
</dbReference>
<feature type="binding site" evidence="6">
    <location>
        <position position="93"/>
    </location>
    <ligand>
        <name>ATP</name>
        <dbReference type="ChEBI" id="CHEBI:30616"/>
    </ligand>
</feature>
<dbReference type="EMBL" id="JARPUR010000003">
    <property type="protein sequence ID" value="KAK4879563.1"/>
    <property type="molecule type" value="Genomic_DNA"/>
</dbReference>
<comment type="similarity">
    <text evidence="7">Belongs to the protein kinase superfamily.</text>
</comment>
<evidence type="ECO:0000256" key="1">
    <source>
        <dbReference type="ARBA" id="ARBA00022527"/>
    </source>
</evidence>
<dbReference type="InterPro" id="IPR008271">
    <property type="entry name" value="Ser/Thr_kinase_AS"/>
</dbReference>
<dbReference type="Gene3D" id="3.30.200.20">
    <property type="entry name" value="Phosphorylase Kinase, domain 1"/>
    <property type="match status" value="1"/>
</dbReference>
<dbReference type="PANTHER" id="PTHR24353:SF152">
    <property type="entry name" value="UT01108P-RELATED"/>
    <property type="match status" value="1"/>
</dbReference>
<accession>A0AAN7P9V8</accession>
<dbReference type="GO" id="GO:0005524">
    <property type="term" value="F:ATP binding"/>
    <property type="evidence" value="ECO:0007669"/>
    <property type="project" value="UniProtKB-UniRule"/>
</dbReference>
<feature type="domain" description="Protein kinase" evidence="8">
    <location>
        <begin position="55"/>
        <end position="326"/>
    </location>
</feature>
<evidence type="ECO:0000259" key="8">
    <source>
        <dbReference type="PROSITE" id="PS50011"/>
    </source>
</evidence>
<dbReference type="Gene3D" id="1.10.510.10">
    <property type="entry name" value="Transferase(Phosphotransferase) domain 1"/>
    <property type="match status" value="1"/>
</dbReference>
<evidence type="ECO:0000256" key="3">
    <source>
        <dbReference type="ARBA" id="ARBA00022741"/>
    </source>
</evidence>
<evidence type="ECO:0000256" key="4">
    <source>
        <dbReference type="ARBA" id="ARBA00022777"/>
    </source>
</evidence>
<dbReference type="PROSITE" id="PS50011">
    <property type="entry name" value="PROTEIN_KINASE_DOM"/>
    <property type="match status" value="1"/>
</dbReference>
<evidence type="ECO:0008006" key="12">
    <source>
        <dbReference type="Google" id="ProtNLM"/>
    </source>
</evidence>
<protein>
    <recommendedName>
        <fullName evidence="12">cAMP-dependent protein kinase</fullName>
    </recommendedName>
</protein>
<name>A0AAN7P9V8_9COLE</name>
<dbReference type="PANTHER" id="PTHR24353">
    <property type="entry name" value="CYCLIC NUCLEOTIDE-DEPENDENT PROTEIN KINASE"/>
    <property type="match status" value="1"/>
</dbReference>
<dbReference type="SMART" id="SM00133">
    <property type="entry name" value="S_TK_X"/>
    <property type="match status" value="1"/>
</dbReference>
<keyword evidence="4" id="KW-0418">Kinase</keyword>
<evidence type="ECO:0000259" key="9">
    <source>
        <dbReference type="PROSITE" id="PS51285"/>
    </source>
</evidence>
<dbReference type="GO" id="GO:0005829">
    <property type="term" value="C:cytosol"/>
    <property type="evidence" value="ECO:0007669"/>
    <property type="project" value="TreeGrafter"/>
</dbReference>
<dbReference type="AlphaFoldDB" id="A0AAN7P9V8"/>
<dbReference type="InterPro" id="IPR011009">
    <property type="entry name" value="Kinase-like_dom_sf"/>
</dbReference>
<dbReference type="InterPro" id="IPR017441">
    <property type="entry name" value="Protein_kinase_ATP_BS"/>
</dbReference>
<dbReference type="InterPro" id="IPR000719">
    <property type="entry name" value="Prot_kinase_dom"/>
</dbReference>
<comment type="caution">
    <text evidence="10">The sequence shown here is derived from an EMBL/GenBank/DDBJ whole genome shotgun (WGS) entry which is preliminary data.</text>
</comment>